<dbReference type="PANTHER" id="PTHR12673:SF270">
    <property type="entry name" value="FYVE-TYPE DOMAIN-CONTAINING PROTEIN"/>
    <property type="match status" value="1"/>
</dbReference>
<evidence type="ECO:0000256" key="1">
    <source>
        <dbReference type="SAM" id="Coils"/>
    </source>
</evidence>
<dbReference type="OrthoDB" id="660555at2759"/>
<dbReference type="STRING" id="1684307.A0A316U1C7"/>
<gene>
    <name evidence="4" type="ORF">BCV69DRAFT_284339</name>
</gene>
<evidence type="ECO:0000313" key="4">
    <source>
        <dbReference type="EMBL" id="PWN19182.1"/>
    </source>
</evidence>
<dbReference type="PROSITE" id="PS50010">
    <property type="entry name" value="DH_2"/>
    <property type="match status" value="1"/>
</dbReference>
<feature type="region of interest" description="Disordered" evidence="2">
    <location>
        <begin position="817"/>
        <end position="928"/>
    </location>
</feature>
<dbReference type="Proteomes" id="UP000245942">
    <property type="component" value="Unassembled WGS sequence"/>
</dbReference>
<feature type="compositionally biased region" description="Basic and acidic residues" evidence="2">
    <location>
        <begin position="647"/>
        <end position="659"/>
    </location>
</feature>
<feature type="compositionally biased region" description="Low complexity" evidence="2">
    <location>
        <begin position="849"/>
        <end position="863"/>
    </location>
</feature>
<dbReference type="PANTHER" id="PTHR12673">
    <property type="entry name" value="FACIOGENITAL DYSPLASIA PROTEIN"/>
    <property type="match status" value="1"/>
</dbReference>
<feature type="region of interest" description="Disordered" evidence="2">
    <location>
        <begin position="756"/>
        <end position="801"/>
    </location>
</feature>
<keyword evidence="5" id="KW-1185">Reference proteome</keyword>
<dbReference type="EMBL" id="KZ819332">
    <property type="protein sequence ID" value="PWN19182.1"/>
    <property type="molecule type" value="Genomic_DNA"/>
</dbReference>
<reference evidence="4 5" key="1">
    <citation type="journal article" date="2018" name="Mol. Biol. Evol.">
        <title>Broad Genomic Sampling Reveals a Smut Pathogenic Ancestry of the Fungal Clade Ustilaginomycotina.</title>
        <authorList>
            <person name="Kijpornyongpan T."/>
            <person name="Mondo S.J."/>
            <person name="Barry K."/>
            <person name="Sandor L."/>
            <person name="Lee J."/>
            <person name="Lipzen A."/>
            <person name="Pangilinan J."/>
            <person name="LaButti K."/>
            <person name="Hainaut M."/>
            <person name="Henrissat B."/>
            <person name="Grigoriev I.V."/>
            <person name="Spatafora J.W."/>
            <person name="Aime M.C."/>
        </authorList>
    </citation>
    <scope>NUCLEOTIDE SEQUENCE [LARGE SCALE GENOMIC DNA]</scope>
    <source>
        <strain evidence="4 5">MCA 4718</strain>
    </source>
</reference>
<feature type="compositionally biased region" description="Polar residues" evidence="2">
    <location>
        <begin position="819"/>
        <end position="841"/>
    </location>
</feature>
<feature type="region of interest" description="Disordered" evidence="2">
    <location>
        <begin position="1"/>
        <end position="48"/>
    </location>
</feature>
<dbReference type="SUPFAM" id="SSF48065">
    <property type="entry name" value="DBL homology domain (DH-domain)"/>
    <property type="match status" value="1"/>
</dbReference>
<keyword evidence="1" id="KW-0175">Coiled coil</keyword>
<feature type="region of interest" description="Disordered" evidence="2">
    <location>
        <begin position="646"/>
        <end position="677"/>
    </location>
</feature>
<sequence length="1169" mass="128036">MAPSASSSRPASRMSTSRPPSRADGYRNSVVQPRDDVGPSSSRAPESITRAEFWDVVMEDETEEGNVILPYLGNLITDQSGLSEDAEADIAGEAAGIPRSGSSGSIQAISSRMILSSSDPSSSAGVDPGNPAKFEAQIRELVETERSYVRRLDALYNRYAKPLRQKARNREGAIIPLYEAQRLFGNVGELLGANTAFLRELDELMEADSSMETLKSHIGRVFYKHMACFGCYNDYFGNFEKAKHIEQSMTRNNKLFRDFSDAMKMTSPNLGNVSIRELIMEPVQRIPRYKMLLDGLIKSMPSAYLHQKARLEDAVALCGRIASCEIDEKTQRAAVLWSFGRNIHGFPASLFSIHRKFIDAIDVEDFPVENYAVPSAMFSPTSAAASSRSIHCTLFLFDDTLLVAKRSNPSSSGRYMLSLDDLNRLADEMKTFTERSSNAVQYSKKAELGFRGVSDIMDVQAVDLGGSDLQLYFKRPPSHIQHDKWTGRPLRQYVTLPDGQISTPARLEKMRFLENLWRAQALFKTKEARSQVRTTTVAAVCPSSGTDSPSMEEAEPRRIVYWNVYESRSKWAAEPHKSSVALQVDLSQGAEALPLSAEGLAPQASLRVLTVDQEYAECSYSLMTRDRPLDDDVYVLSMSDLGSRMRRLQESTSQHDEQAALHNFRPGGSPTTPTSHRGRMVAGLEQLSRQLFTPGSLRSADVFGTPRRKGSILSKSSVATSFTSDLFASTGRSVSTAATSVNSRDMLSSAAGDVGYKPGSGIGSANDTPTALSPRRSRAQSAGPEESLSRPIGTTSASARPASQLIYKSAITIVDPHPTKSQSVDSPSQALSPRTMVSSRPTGPRAIGASPSSMTVSAATMTTSRKRLAPRPDPSTIPYTPTRRVTSSKRIAPEDDSPSPSQRASKRTAPPSPPQEKPMPLLPRDANINGNGSGVNGCTSPTKLVERSTSGIKARVRRNLSRMDDMDKEAAGRLAELADELGELHGAATQLESPLLGELVQRLEAWLGEASQRGAGVRATLDRVAGDVEGLLKKIEEVEADKSRVEKSAVVSTTEIESLEKEAAEAKVLKFRCEALQRKCELLTTLEGDGRLENGELHKAFNEELDRMYEDAHLSTNDEVILALRNEVRTSKARRNEAEAKSRDLERKLRLQSGELEAYKKTLAENGLL</sequence>
<dbReference type="GeneID" id="37014741"/>
<feature type="compositionally biased region" description="Polar residues" evidence="2">
    <location>
        <begin position="877"/>
        <end position="889"/>
    </location>
</feature>
<feature type="compositionally biased region" description="Low complexity" evidence="2">
    <location>
        <begin position="1"/>
        <end position="23"/>
    </location>
</feature>
<dbReference type="RefSeq" id="XP_025346342.1">
    <property type="nucleotide sequence ID" value="XM_025493007.1"/>
</dbReference>
<organism evidence="4 5">
    <name type="scientific">Pseudomicrostroma glucosiphilum</name>
    <dbReference type="NCBI Taxonomy" id="1684307"/>
    <lineage>
        <taxon>Eukaryota</taxon>
        <taxon>Fungi</taxon>
        <taxon>Dikarya</taxon>
        <taxon>Basidiomycota</taxon>
        <taxon>Ustilaginomycotina</taxon>
        <taxon>Exobasidiomycetes</taxon>
        <taxon>Microstromatales</taxon>
        <taxon>Microstromatales incertae sedis</taxon>
        <taxon>Pseudomicrostroma</taxon>
    </lineage>
</organism>
<dbReference type="InterPro" id="IPR035899">
    <property type="entry name" value="DBL_dom_sf"/>
</dbReference>
<dbReference type="InterPro" id="IPR051092">
    <property type="entry name" value="FYVE_RhoGEF_PH"/>
</dbReference>
<feature type="coiled-coil region" evidence="1">
    <location>
        <begin position="1021"/>
        <end position="1079"/>
    </location>
</feature>
<evidence type="ECO:0000259" key="3">
    <source>
        <dbReference type="PROSITE" id="PS50010"/>
    </source>
</evidence>
<dbReference type="CDD" id="cd00160">
    <property type="entry name" value="RhoGEF"/>
    <property type="match status" value="1"/>
</dbReference>
<dbReference type="AlphaFoldDB" id="A0A316U1C7"/>
<dbReference type="GO" id="GO:0005085">
    <property type="term" value="F:guanyl-nucleotide exchange factor activity"/>
    <property type="evidence" value="ECO:0007669"/>
    <property type="project" value="InterPro"/>
</dbReference>
<evidence type="ECO:0000256" key="2">
    <source>
        <dbReference type="SAM" id="MobiDB-lite"/>
    </source>
</evidence>
<name>A0A316U1C7_9BASI</name>
<dbReference type="SMART" id="SM00325">
    <property type="entry name" value="RhoGEF"/>
    <property type="match status" value="1"/>
</dbReference>
<dbReference type="GO" id="GO:0005737">
    <property type="term" value="C:cytoplasm"/>
    <property type="evidence" value="ECO:0007669"/>
    <property type="project" value="TreeGrafter"/>
</dbReference>
<dbReference type="Pfam" id="PF00621">
    <property type="entry name" value="RhoGEF"/>
    <property type="match status" value="1"/>
</dbReference>
<feature type="domain" description="DH" evidence="3">
    <location>
        <begin position="133"/>
        <end position="315"/>
    </location>
</feature>
<protein>
    <recommendedName>
        <fullName evidence="3">DH domain-containing protein</fullName>
    </recommendedName>
</protein>
<feature type="compositionally biased region" description="Pro residues" evidence="2">
    <location>
        <begin position="910"/>
        <end position="921"/>
    </location>
</feature>
<feature type="coiled-coil region" evidence="1">
    <location>
        <begin position="1121"/>
        <end position="1162"/>
    </location>
</feature>
<accession>A0A316U1C7</accession>
<evidence type="ECO:0000313" key="5">
    <source>
        <dbReference type="Proteomes" id="UP000245942"/>
    </source>
</evidence>
<dbReference type="Gene3D" id="1.20.900.10">
    <property type="entry name" value="Dbl homology (DH) domain"/>
    <property type="match status" value="1"/>
</dbReference>
<proteinExistence type="predicted"/>
<dbReference type="InterPro" id="IPR000219">
    <property type="entry name" value="DH_dom"/>
</dbReference>